<evidence type="ECO:0000313" key="3">
    <source>
        <dbReference type="EMBL" id="MCG0065205.1"/>
    </source>
</evidence>
<evidence type="ECO:0008006" key="5">
    <source>
        <dbReference type="Google" id="ProtNLM"/>
    </source>
</evidence>
<keyword evidence="2" id="KW-0812">Transmembrane</keyword>
<protein>
    <recommendedName>
        <fullName evidence="5">Secreted protein</fullName>
    </recommendedName>
</protein>
<feature type="transmembrane region" description="Helical" evidence="2">
    <location>
        <begin position="20"/>
        <end position="39"/>
    </location>
</feature>
<comment type="caution">
    <text evidence="3">The sequence shown here is derived from an EMBL/GenBank/DDBJ whole genome shotgun (WGS) entry which is preliminary data.</text>
</comment>
<feature type="region of interest" description="Disordered" evidence="1">
    <location>
        <begin position="44"/>
        <end position="107"/>
    </location>
</feature>
<keyword evidence="4" id="KW-1185">Reference proteome</keyword>
<proteinExistence type="predicted"/>
<dbReference type="Proteomes" id="UP001299012">
    <property type="component" value="Unassembled WGS sequence"/>
</dbReference>
<evidence type="ECO:0000313" key="4">
    <source>
        <dbReference type="Proteomes" id="UP001299012"/>
    </source>
</evidence>
<sequence>MRNRTKRPPARVAQYRQIVALTGFAICIVTLLVAGWNALCPSAEPRPAGTDSATTAPAEPGDGDLVPDNDGLDRASNGDGESPAEPADPKDPADPAPGKATEQNVTAPTTAMNVLTLVIAGVSGTGGFLSGVAALLTVRQTARRAERQQDGPQPT</sequence>
<dbReference type="RefSeq" id="WP_237481607.1">
    <property type="nucleotide sequence ID" value="NZ_JAKKZF010000067.1"/>
</dbReference>
<feature type="transmembrane region" description="Helical" evidence="2">
    <location>
        <begin position="114"/>
        <end position="138"/>
    </location>
</feature>
<reference evidence="3 4" key="1">
    <citation type="submission" date="2022-01" db="EMBL/GenBank/DDBJ databases">
        <title>Draft Genome Sequences of Seven Type Strains of the Genus Streptomyces.</title>
        <authorList>
            <person name="Aziz S."/>
            <person name="Coretto E."/>
            <person name="Chronakova A."/>
            <person name="Sproer C."/>
            <person name="Huber K."/>
            <person name="Nouioui I."/>
            <person name="Gross H."/>
        </authorList>
    </citation>
    <scope>NUCLEOTIDE SEQUENCE [LARGE SCALE GENOMIC DNA]</scope>
    <source>
        <strain evidence="3 4">DSM 41685</strain>
    </source>
</reference>
<organism evidence="3 4">
    <name type="scientific">Streptomyces tricolor</name>
    <dbReference type="NCBI Taxonomy" id="68277"/>
    <lineage>
        <taxon>Bacteria</taxon>
        <taxon>Bacillati</taxon>
        <taxon>Actinomycetota</taxon>
        <taxon>Actinomycetes</taxon>
        <taxon>Kitasatosporales</taxon>
        <taxon>Streptomycetaceae</taxon>
        <taxon>Streptomyces</taxon>
        <taxon>Streptomyces violaceoruber group</taxon>
    </lineage>
</organism>
<keyword evidence="2" id="KW-0472">Membrane</keyword>
<dbReference type="EMBL" id="JAKKZF010000067">
    <property type="protein sequence ID" value="MCG0065205.1"/>
    <property type="molecule type" value="Genomic_DNA"/>
</dbReference>
<gene>
    <name evidence="3" type="ORF">L0F81_18195</name>
</gene>
<evidence type="ECO:0000256" key="2">
    <source>
        <dbReference type="SAM" id="Phobius"/>
    </source>
</evidence>
<evidence type="ECO:0000256" key="1">
    <source>
        <dbReference type="SAM" id="MobiDB-lite"/>
    </source>
</evidence>
<keyword evidence="2" id="KW-1133">Transmembrane helix</keyword>
<accession>A0ABS9JI09</accession>
<name>A0ABS9JI09_9ACTN</name>